<keyword evidence="3" id="KW-1185">Reference proteome</keyword>
<comment type="caution">
    <text evidence="2">The sequence shown here is derived from an EMBL/GenBank/DDBJ whole genome shotgun (WGS) entry which is preliminary data.</text>
</comment>
<dbReference type="Proteomes" id="UP000499080">
    <property type="component" value="Unassembled WGS sequence"/>
</dbReference>
<evidence type="ECO:0000256" key="1">
    <source>
        <dbReference type="SAM" id="MobiDB-lite"/>
    </source>
</evidence>
<evidence type="ECO:0000313" key="2">
    <source>
        <dbReference type="EMBL" id="GBN20398.1"/>
    </source>
</evidence>
<protein>
    <submittedName>
        <fullName evidence="2">Uncharacterized protein</fullName>
    </submittedName>
</protein>
<sequence>MPGLKSMLLKQAGKLHHHRRRRTGTKSRLRRRCCRVQSFRRRPTNLETALSAPASAAIPQASPPTAALLDYGAGLYVLHRQDSSSGKRSRHRARISIQTNNSAIEEKGDAPTNLSADDPAVSADGPEWQRQLNDSSRRQDSA</sequence>
<feature type="region of interest" description="Disordered" evidence="1">
    <location>
        <begin position="1"/>
        <end position="30"/>
    </location>
</feature>
<reference evidence="2 3" key="1">
    <citation type="journal article" date="2019" name="Sci. Rep.">
        <title>Orb-weaving spider Araneus ventricosus genome elucidates the spidroin gene catalogue.</title>
        <authorList>
            <person name="Kono N."/>
            <person name="Nakamura H."/>
            <person name="Ohtoshi R."/>
            <person name="Moran D.A.P."/>
            <person name="Shinohara A."/>
            <person name="Yoshida Y."/>
            <person name="Fujiwara M."/>
            <person name="Mori M."/>
            <person name="Tomita M."/>
            <person name="Arakawa K."/>
        </authorList>
    </citation>
    <scope>NUCLEOTIDE SEQUENCE [LARGE SCALE GENOMIC DNA]</scope>
</reference>
<organism evidence="2 3">
    <name type="scientific">Araneus ventricosus</name>
    <name type="common">Orbweaver spider</name>
    <name type="synonym">Epeira ventricosa</name>
    <dbReference type="NCBI Taxonomy" id="182803"/>
    <lineage>
        <taxon>Eukaryota</taxon>
        <taxon>Metazoa</taxon>
        <taxon>Ecdysozoa</taxon>
        <taxon>Arthropoda</taxon>
        <taxon>Chelicerata</taxon>
        <taxon>Arachnida</taxon>
        <taxon>Araneae</taxon>
        <taxon>Araneomorphae</taxon>
        <taxon>Entelegynae</taxon>
        <taxon>Araneoidea</taxon>
        <taxon>Araneidae</taxon>
        <taxon>Araneus</taxon>
    </lineage>
</organism>
<gene>
    <name evidence="2" type="ORF">AVEN_137073_1</name>
</gene>
<feature type="compositionally biased region" description="Basic residues" evidence="1">
    <location>
        <begin position="13"/>
        <end position="30"/>
    </location>
</feature>
<name>A0A4Y2M042_ARAVE</name>
<dbReference type="EMBL" id="BGPR01006611">
    <property type="protein sequence ID" value="GBN20398.1"/>
    <property type="molecule type" value="Genomic_DNA"/>
</dbReference>
<dbReference type="AlphaFoldDB" id="A0A4Y2M042"/>
<evidence type="ECO:0000313" key="3">
    <source>
        <dbReference type="Proteomes" id="UP000499080"/>
    </source>
</evidence>
<feature type="region of interest" description="Disordered" evidence="1">
    <location>
        <begin position="81"/>
        <end position="142"/>
    </location>
</feature>
<accession>A0A4Y2M042</accession>
<proteinExistence type="predicted"/>